<dbReference type="InterPro" id="IPR012834">
    <property type="entry name" value="FlgG_G_neg"/>
</dbReference>
<feature type="domain" description="Flagellar hook protein FlgE/F/G-like D1" evidence="12">
    <location>
        <begin position="176"/>
        <end position="239"/>
    </location>
</feature>
<proteinExistence type="inferred from homology"/>
<comment type="subunit">
    <text evidence="5 8">The basal body constitutes a major portion of the flagellar organelle and consists of four rings (L,P,S, and M) mounted on a central rod. The rod consists of about 26 subunits of FlgG in the distal portion, and FlgB, FlgC and FlgF are thought to build up the proximal portion of the rod with about 6 subunits each.</text>
</comment>
<keyword evidence="13" id="KW-0282">Flagellum</keyword>
<protein>
    <recommendedName>
        <fullName evidence="3 7">Flagellar basal-body rod protein FlgG</fullName>
    </recommendedName>
    <alternativeName>
        <fullName evidence="6 8">Distal rod protein</fullName>
    </alternativeName>
</protein>
<dbReference type="STRING" id="291331.XOO2575"/>
<keyword evidence="13" id="KW-0966">Cell projection</keyword>
<evidence type="ECO:0000256" key="5">
    <source>
        <dbReference type="ARBA" id="ARBA00025933"/>
    </source>
</evidence>
<evidence type="ECO:0000259" key="11">
    <source>
        <dbReference type="Pfam" id="PF06429"/>
    </source>
</evidence>
<evidence type="ECO:0000256" key="1">
    <source>
        <dbReference type="ARBA" id="ARBA00004117"/>
    </source>
</evidence>
<dbReference type="PROSITE" id="PS00588">
    <property type="entry name" value="FLAGELLA_BB_ROD"/>
    <property type="match status" value="1"/>
</dbReference>
<dbReference type="Proteomes" id="UP000006735">
    <property type="component" value="Chromosome"/>
</dbReference>
<dbReference type="SUPFAM" id="SSF117143">
    <property type="entry name" value="Flagellar hook protein flgE"/>
    <property type="match status" value="1"/>
</dbReference>
<dbReference type="InterPro" id="IPR037925">
    <property type="entry name" value="FlgE/F/G-like"/>
</dbReference>
<feature type="compositionally biased region" description="Basic and acidic residues" evidence="9">
    <location>
        <begin position="46"/>
        <end position="58"/>
    </location>
</feature>
<dbReference type="PANTHER" id="PTHR30435:SF19">
    <property type="entry name" value="FLAGELLAR BASAL-BODY ROD PROTEIN FLGG"/>
    <property type="match status" value="1"/>
</dbReference>
<evidence type="ECO:0000256" key="7">
    <source>
        <dbReference type="NCBIfam" id="TIGR02488"/>
    </source>
</evidence>
<evidence type="ECO:0000256" key="3">
    <source>
        <dbReference type="ARBA" id="ARBA00017948"/>
    </source>
</evidence>
<comment type="subcellular location">
    <subcellularLocation>
        <location evidence="1 8">Bacterial flagellum basal body</location>
    </subcellularLocation>
</comment>
<sequence>MRCPRRLRDRWRHGCGAIASPTAAADTCCQPPPLPYAARSNPTPRDPLHTRQKSDADLAQHVHIPSRARNTSPGLTRNRVMNQALWVAKTGLDAQQTRMSVISNNLANTNTTGFKRDRAAFEDLLYQQVRAPGGSTSAQTQLPTGLQLGTGVRVVSTFKGFDQGSQQQTGRALDVMVNGRGFFEVQMPDGTSAYTRDGTFQINAQGQLVTNSGYPLQPGIQVPEGAQSLTIGNDGTISVTLAGQAAAQEIGALTLTDFINPSGLQSKGENLFVETTASGPAQNGTPGLNGLGNTVQGALEGSNVNTVEELVSMIETQRAYEMNAKAISTTDAMLGYLNNNV</sequence>
<name>Q5GZP2_XANOR</name>
<dbReference type="InterPro" id="IPR020013">
    <property type="entry name" value="Flagellar_FlgE/F/G"/>
</dbReference>
<dbReference type="Pfam" id="PF06429">
    <property type="entry name" value="Flg_bbr_C"/>
    <property type="match status" value="1"/>
</dbReference>
<organism evidence="13 14">
    <name type="scientific">Xanthomonas oryzae pv. oryzae (strain KACC10331 / KXO85)</name>
    <dbReference type="NCBI Taxonomy" id="291331"/>
    <lineage>
        <taxon>Bacteria</taxon>
        <taxon>Pseudomonadati</taxon>
        <taxon>Pseudomonadota</taxon>
        <taxon>Gammaproteobacteria</taxon>
        <taxon>Lysobacterales</taxon>
        <taxon>Lysobacteraceae</taxon>
        <taxon>Xanthomonas</taxon>
    </lineage>
</organism>
<comment type="similarity">
    <text evidence="2 8">Belongs to the flagella basal body rod proteins family.</text>
</comment>
<feature type="region of interest" description="Disordered" evidence="9">
    <location>
        <begin position="34"/>
        <end position="58"/>
    </location>
</feature>
<evidence type="ECO:0000259" key="12">
    <source>
        <dbReference type="Pfam" id="PF22692"/>
    </source>
</evidence>
<dbReference type="GO" id="GO:0071978">
    <property type="term" value="P:bacterial-type flagellum-dependent swarming motility"/>
    <property type="evidence" value="ECO:0007669"/>
    <property type="project" value="TreeGrafter"/>
</dbReference>
<feature type="domain" description="Flagellar basal body rod protein N-terminal" evidence="10">
    <location>
        <begin position="87"/>
        <end position="115"/>
    </location>
</feature>
<keyword evidence="4 8" id="KW-0975">Bacterial flagellum</keyword>
<evidence type="ECO:0000313" key="14">
    <source>
        <dbReference type="Proteomes" id="UP000006735"/>
    </source>
</evidence>
<evidence type="ECO:0000256" key="9">
    <source>
        <dbReference type="SAM" id="MobiDB-lite"/>
    </source>
</evidence>
<dbReference type="AlphaFoldDB" id="Q5GZP2"/>
<dbReference type="NCBIfam" id="TIGR02488">
    <property type="entry name" value="flgG_G_neg"/>
    <property type="match status" value="1"/>
</dbReference>
<dbReference type="KEGG" id="xoo:XOO2575"/>
<keyword evidence="14" id="KW-1185">Reference proteome</keyword>
<accession>Q5GZP2</accession>
<gene>
    <name evidence="13" type="primary">flgG</name>
    <name evidence="13" type="ordered locus">XOO2575</name>
</gene>
<dbReference type="HOGENOM" id="CLU_013687_0_1_6"/>
<dbReference type="NCBIfam" id="TIGR03506">
    <property type="entry name" value="FlgEFG_subfam"/>
    <property type="match status" value="2"/>
</dbReference>
<dbReference type="EMBL" id="AE013598">
    <property type="protein sequence ID" value="AAW75829.1"/>
    <property type="molecule type" value="Genomic_DNA"/>
</dbReference>
<dbReference type="GO" id="GO:0009426">
    <property type="term" value="C:bacterial-type flagellum basal body, distal rod"/>
    <property type="evidence" value="ECO:0007669"/>
    <property type="project" value="UniProtKB-UniRule"/>
</dbReference>
<evidence type="ECO:0000256" key="2">
    <source>
        <dbReference type="ARBA" id="ARBA00009677"/>
    </source>
</evidence>
<evidence type="ECO:0000256" key="4">
    <source>
        <dbReference type="ARBA" id="ARBA00023143"/>
    </source>
</evidence>
<keyword evidence="13" id="KW-0969">Cilium</keyword>
<dbReference type="Pfam" id="PF00460">
    <property type="entry name" value="Flg_bb_rod"/>
    <property type="match status" value="1"/>
</dbReference>
<dbReference type="PANTHER" id="PTHR30435">
    <property type="entry name" value="FLAGELLAR PROTEIN"/>
    <property type="match status" value="1"/>
</dbReference>
<feature type="domain" description="Flagellar basal-body/hook protein C-terminal" evidence="11">
    <location>
        <begin position="295"/>
        <end position="339"/>
    </location>
</feature>
<dbReference type="InterPro" id="IPR001444">
    <property type="entry name" value="Flag_bb_rod_N"/>
</dbReference>
<dbReference type="InterPro" id="IPR053967">
    <property type="entry name" value="LlgE_F_G-like_D1"/>
</dbReference>
<dbReference type="Pfam" id="PF22692">
    <property type="entry name" value="LlgE_F_G_D1"/>
    <property type="match status" value="1"/>
</dbReference>
<dbReference type="InterPro" id="IPR010930">
    <property type="entry name" value="Flg_bb/hook_C_dom"/>
</dbReference>
<reference evidence="13 14" key="1">
    <citation type="journal article" date="2005" name="Nucleic Acids Res.">
        <title>The genome sequence of Xanthomonas oryzae pathovar oryzae KACC10331, the bacterial blight pathogen of rice.</title>
        <authorList>
            <person name="Lee B.M."/>
            <person name="Park Y.J."/>
            <person name="Park D.S."/>
            <person name="Kang H.W."/>
            <person name="Kim J.G."/>
            <person name="Song E.S."/>
            <person name="Park I.C."/>
            <person name="Yoon U.H."/>
            <person name="Hahn J.H."/>
            <person name="Koo B.S."/>
            <person name="Lee G.B."/>
            <person name="Kim H."/>
            <person name="Park H.S."/>
            <person name="Yoon K.O."/>
            <person name="Kim J.H."/>
            <person name="Jung C.H."/>
            <person name="Koh N.H."/>
            <person name="Seo J.S."/>
            <person name="Go S.J."/>
        </authorList>
    </citation>
    <scope>NUCLEOTIDE SEQUENCE [LARGE SCALE GENOMIC DNA]</scope>
    <source>
        <strain evidence="14">KACC10331 / KXO85</strain>
    </source>
</reference>
<dbReference type="InterPro" id="IPR019776">
    <property type="entry name" value="Flagellar_basal_body_rod_CS"/>
</dbReference>
<evidence type="ECO:0000256" key="8">
    <source>
        <dbReference type="RuleBase" id="RU362116"/>
    </source>
</evidence>
<evidence type="ECO:0000256" key="6">
    <source>
        <dbReference type="ARBA" id="ARBA00032912"/>
    </source>
</evidence>
<evidence type="ECO:0000313" key="13">
    <source>
        <dbReference type="EMBL" id="AAW75829.1"/>
    </source>
</evidence>
<evidence type="ECO:0000259" key="10">
    <source>
        <dbReference type="Pfam" id="PF00460"/>
    </source>
</evidence>